<dbReference type="Gene3D" id="1.25.40.10">
    <property type="entry name" value="Tetratricopeptide repeat domain"/>
    <property type="match status" value="4"/>
</dbReference>
<keyword evidence="1" id="KW-0802">TPR repeat</keyword>
<dbReference type="SUPFAM" id="SSF52540">
    <property type="entry name" value="P-loop containing nucleoside triphosphate hydrolases"/>
    <property type="match status" value="1"/>
</dbReference>
<reference evidence="3" key="1">
    <citation type="journal article" date="2014" name="Int. J. Syst. Evol. Microbiol.">
        <title>Complete genome sequence of Corynebacterium casei LMG S-19264T (=DSM 44701T), isolated from a smear-ripened cheese.</title>
        <authorList>
            <consortium name="US DOE Joint Genome Institute (JGI-PGF)"/>
            <person name="Walter F."/>
            <person name="Albersmeier A."/>
            <person name="Kalinowski J."/>
            <person name="Ruckert C."/>
        </authorList>
    </citation>
    <scope>NUCLEOTIDE SEQUENCE</scope>
    <source>
        <strain evidence="3">CGMCC 4.7403</strain>
    </source>
</reference>
<dbReference type="PROSITE" id="PS50005">
    <property type="entry name" value="TPR"/>
    <property type="match status" value="1"/>
</dbReference>
<organism evidence="3 4">
    <name type="scientific">Streptomyces capitiformicae</name>
    <dbReference type="NCBI Taxonomy" id="2014920"/>
    <lineage>
        <taxon>Bacteria</taxon>
        <taxon>Bacillati</taxon>
        <taxon>Actinomycetota</taxon>
        <taxon>Actinomycetes</taxon>
        <taxon>Kitasatosporales</taxon>
        <taxon>Streptomycetaceae</taxon>
        <taxon>Streptomyces</taxon>
    </lineage>
</organism>
<dbReference type="PANTHER" id="PTHR19959:SF119">
    <property type="entry name" value="FUNGAL LIPASE-LIKE DOMAIN-CONTAINING PROTEIN"/>
    <property type="match status" value="1"/>
</dbReference>
<feature type="compositionally biased region" description="Acidic residues" evidence="2">
    <location>
        <begin position="348"/>
        <end position="357"/>
    </location>
</feature>
<reference evidence="3" key="2">
    <citation type="submission" date="2020-09" db="EMBL/GenBank/DDBJ databases">
        <authorList>
            <person name="Sun Q."/>
            <person name="Zhou Y."/>
        </authorList>
    </citation>
    <scope>NUCLEOTIDE SEQUENCE</scope>
    <source>
        <strain evidence="3">CGMCC 4.7403</strain>
    </source>
</reference>
<comment type="caution">
    <text evidence="3">The sequence shown here is derived from an EMBL/GenBank/DDBJ whole genome shotgun (WGS) entry which is preliminary data.</text>
</comment>
<sequence length="1442" mass="155741">MAGGTKVVTGDDGGAAGMSASWRNRLWAAWRRNLLRPTTAQVMRPATAQVMRPATAQVIGVRAVAGAVRAVGDGAVAVGGNATAVVTGDRNHVIVHPPGPDLRQKWRDWDDLVGRTRPPQSPSALLDPHRAVVPFRSRADELEKLAAWCAQPGFGVELVYGPGGQGKTRLARHFTDQLSKERWNVLWLGRHVAVTDLTALSSPPGPVLVVVDYAEARQEQLLALLLAAVRSPDTTPFKVLLLARTADGWWPEFRERTRIEDLYAVPGICLPPLEQHAADRGDAYREAVEALADALPQVPGQDRDWTALAARVLARPAHRLTCPGMENALTLQMTALADLLDTAAEATHEDDDEAADAGEDRPNGSAEERLLTHERVYWRAAGEASGVRDNAKAVESALAAAFLCGAHNQQRAHALLARVPGLEHHSPATLDSLNRWIARLYPPPDRTQVWGSLHPDRLAEFFVGECLSSVSGLAERLVDGADGAQATRLLTVAARAAGHPSHRGRLDTGLTRLCVRHADTLAATTVDVAVQVERPDPLMAALHQLADAPDAHPAELLQLAALLPRPTHRLADLALRLSRRLVLLHRDLAAKDPARLPDLAARLRSQCRRLGDAGDWAEAYEVAREGLRLLRPLARQDPRTYEVQLAACLVNISVALGNLGRREAAVFPAHQAVRLYRRVGRRDGGASLPELAHALNAVSTAEGELGRLPAALAANREVIAVRRHLVDRHGDAFRPDLADALNNEAIRLLQTGRVHQALDAADAAVKLYRTLAQDRPDARRAGLAMSLGTLSSCLRGAGRHTQALRCVEESVDIRRELAHERPDAFRPDLALSLNSLAIGLDETGHHDRALAAAEEAVKLYRSLAQRDQAAYAEPLAMSLNTLACKLENVGLAPQALAAAEESVELYRPIAARNPRAHRVDLAMALNTLADELAHVGRDAEALEAAREAVGLYRAPADERGPAHLDALSTALNTFGLRLKALGRLAEALEAFDEAIDISRRTTVTPPADTALRTLATALTNKAVCLEGLRRSQDALHTVEESVNIYRGLMRKEPKTFAPLIVTALSIRHLLLVVLGRTEGLPAALRETLTVRADLVRQNPAAHRMSYAEELTLLGITLARRGSYGEAAGPLSEALPIHRDLAAEDTRHRPALVQTLLALVGALTEEGRHGEALPVAEEAAGVWGDSPPADATGRSLYVWVLYALGTQRHYHGRLEAEDILRKAADIAAELPEDVPGPSRELMRSSTLAELGRHLAQTARPDLGLPLLARAVELPLGTDAGSQFARVDQLVMYGHHLATGAADHDAALAVTRDAVRLCEQLAARDSAPTLYEHNAVWVRAHLGLRLSETGRHEEAAQATDLAVAGSRRLASADPTAHRLSLAVSLYARARADWLAGTAEKRTLKHISEALALLRALAEQTPGLVTAYLDDAERTYDRIRAGSTR</sequence>
<dbReference type="InterPro" id="IPR019734">
    <property type="entry name" value="TPR_rpt"/>
</dbReference>
<dbReference type="Pfam" id="PF13424">
    <property type="entry name" value="TPR_12"/>
    <property type="match status" value="1"/>
</dbReference>
<dbReference type="Pfam" id="PF13374">
    <property type="entry name" value="TPR_10"/>
    <property type="match status" value="2"/>
</dbReference>
<dbReference type="InterPro" id="IPR027417">
    <property type="entry name" value="P-loop_NTPase"/>
</dbReference>
<gene>
    <name evidence="3" type="ORF">GCM10017771_33920</name>
</gene>
<dbReference type="SUPFAM" id="SSF48452">
    <property type="entry name" value="TPR-like"/>
    <property type="match status" value="3"/>
</dbReference>
<feature type="repeat" description="TPR" evidence="1">
    <location>
        <begin position="968"/>
        <end position="1001"/>
    </location>
</feature>
<feature type="region of interest" description="Disordered" evidence="2">
    <location>
        <begin position="346"/>
        <end position="369"/>
    </location>
</feature>
<keyword evidence="4" id="KW-1185">Reference proteome</keyword>
<dbReference type="PANTHER" id="PTHR19959">
    <property type="entry name" value="KINESIN LIGHT CHAIN"/>
    <property type="match status" value="1"/>
</dbReference>
<evidence type="ECO:0000313" key="3">
    <source>
        <dbReference type="EMBL" id="GHH88469.1"/>
    </source>
</evidence>
<name>A0A919GQF5_9ACTN</name>
<dbReference type="SMART" id="SM00028">
    <property type="entry name" value="TPR"/>
    <property type="match status" value="8"/>
</dbReference>
<evidence type="ECO:0000256" key="1">
    <source>
        <dbReference type="PROSITE-ProRule" id="PRU00339"/>
    </source>
</evidence>
<feature type="compositionally biased region" description="Basic and acidic residues" evidence="2">
    <location>
        <begin position="358"/>
        <end position="369"/>
    </location>
</feature>
<protein>
    <recommendedName>
        <fullName evidence="5">Tetratricopeptide repeat protein</fullName>
    </recommendedName>
</protein>
<dbReference type="InterPro" id="IPR011990">
    <property type="entry name" value="TPR-like_helical_dom_sf"/>
</dbReference>
<evidence type="ECO:0000256" key="2">
    <source>
        <dbReference type="SAM" id="MobiDB-lite"/>
    </source>
</evidence>
<evidence type="ECO:0008006" key="5">
    <source>
        <dbReference type="Google" id="ProtNLM"/>
    </source>
</evidence>
<accession>A0A919GQF5</accession>
<dbReference type="EMBL" id="BNAT01000010">
    <property type="protein sequence ID" value="GHH88469.1"/>
    <property type="molecule type" value="Genomic_DNA"/>
</dbReference>
<dbReference type="Proteomes" id="UP000603227">
    <property type="component" value="Unassembled WGS sequence"/>
</dbReference>
<proteinExistence type="predicted"/>
<evidence type="ECO:0000313" key="4">
    <source>
        <dbReference type="Proteomes" id="UP000603227"/>
    </source>
</evidence>